<evidence type="ECO:0000256" key="7">
    <source>
        <dbReference type="ARBA" id="ARBA00022927"/>
    </source>
</evidence>
<feature type="compositionally biased region" description="Acidic residues" evidence="9">
    <location>
        <begin position="139"/>
        <end position="151"/>
    </location>
</feature>
<reference evidence="11" key="1">
    <citation type="journal article" date="2005" name="PLoS Biol.">
        <title>New insights into metabolic properties of marine bacteria encoding proteorhodopsins.</title>
        <authorList>
            <person name="Sabehi G."/>
            <person name="Loy A."/>
            <person name="Jung K.H."/>
            <person name="Partha R."/>
            <person name="Spudich J.L."/>
            <person name="Isaacson T."/>
            <person name="Hirschberg J."/>
            <person name="Wagner M."/>
            <person name="Beja O."/>
        </authorList>
    </citation>
    <scope>NUCLEOTIDE SEQUENCE</scope>
</reference>
<dbReference type="GO" id="GO:0044781">
    <property type="term" value="P:bacterial-type flagellum organization"/>
    <property type="evidence" value="ECO:0007669"/>
    <property type="project" value="UniProtKB-KW"/>
</dbReference>
<keyword evidence="5" id="KW-0963">Cytoplasm</keyword>
<evidence type="ECO:0000256" key="4">
    <source>
        <dbReference type="ARBA" id="ARBA00022448"/>
    </source>
</evidence>
<dbReference type="GO" id="GO:0015031">
    <property type="term" value="P:protein transport"/>
    <property type="evidence" value="ECO:0007669"/>
    <property type="project" value="UniProtKB-KW"/>
</dbReference>
<evidence type="ECO:0000256" key="5">
    <source>
        <dbReference type="ARBA" id="ARBA00022490"/>
    </source>
</evidence>
<evidence type="ECO:0000256" key="9">
    <source>
        <dbReference type="SAM" id="MobiDB-lite"/>
    </source>
</evidence>
<dbReference type="GO" id="GO:0071973">
    <property type="term" value="P:bacterial-type flagellum-dependent cell motility"/>
    <property type="evidence" value="ECO:0007669"/>
    <property type="project" value="InterPro"/>
</dbReference>
<accession>Q4JMR6</accession>
<proteinExistence type="inferred from homology"/>
<dbReference type="GO" id="GO:0003774">
    <property type="term" value="F:cytoskeletal motor activity"/>
    <property type="evidence" value="ECO:0007669"/>
    <property type="project" value="InterPro"/>
</dbReference>
<dbReference type="EMBL" id="DQ068068">
    <property type="protein sequence ID" value="AAY87247.1"/>
    <property type="molecule type" value="Genomic_DNA"/>
</dbReference>
<feature type="region of interest" description="Disordered" evidence="9">
    <location>
        <begin position="174"/>
        <end position="193"/>
    </location>
</feature>
<dbReference type="PANTHER" id="PTHR34982">
    <property type="entry name" value="YOP PROTEINS TRANSLOCATION PROTEIN L"/>
    <property type="match status" value="1"/>
</dbReference>
<comment type="similarity">
    <text evidence="3">Belongs to the FliH family.</text>
</comment>
<keyword evidence="7" id="KW-0653">Protein transport</keyword>
<evidence type="ECO:0000259" key="10">
    <source>
        <dbReference type="Pfam" id="PF02108"/>
    </source>
</evidence>
<sequence length="405" mass="41683">MSSGTTSSDRLTEALDSVVAEDAQQGRLDDTEIQRLVVLSRDAAYQRSERVPVKTVEVFEPRSLVSIAMDAQRRREAEMRTAAAAGAVIDGDDAAAEAAEGEAVGSDQPAELSTSEPAEDGSSLPAAGENEMAPAGADATEDEADNGEPDGDGTPTQGTSQIDFEAGRAEGIEEGRRLGVEEGHAKGVEEGRAAGRAEASAQLERAIQAFEAAAETLGGLTKIDTSQLGESIHDTILTLASERAGRAIVDQPDAFADRIEGLLDTIRTASGRPVIHLNPGDLGSIKPLVETREKLRHCSFVAEPGLAAGDLTVSVGTIGIDDILHPASRGSDVAEQAADDAPAPETALSEDLPSENPDPAMPNDDSLDNGAESAAKPEDETPVDEAASEGGGADDSGVQAGGTDE</sequence>
<comment type="function">
    <text evidence="1">Needed for flagellar regrowth and assembly.</text>
</comment>
<evidence type="ECO:0000256" key="6">
    <source>
        <dbReference type="ARBA" id="ARBA00022795"/>
    </source>
</evidence>
<dbReference type="Pfam" id="PF02108">
    <property type="entry name" value="FliH"/>
    <property type="match status" value="1"/>
</dbReference>
<keyword evidence="8" id="KW-1006">Bacterial flagellum protein export</keyword>
<dbReference type="InterPro" id="IPR000563">
    <property type="entry name" value="Flag_FliH"/>
</dbReference>
<dbReference type="PRINTS" id="PR01003">
    <property type="entry name" value="FLGFLIH"/>
</dbReference>
<feature type="compositionally biased region" description="Low complexity" evidence="9">
    <location>
        <begin position="334"/>
        <end position="347"/>
    </location>
</feature>
<dbReference type="InterPro" id="IPR051472">
    <property type="entry name" value="T3SS_Stator/FliH"/>
</dbReference>
<dbReference type="InterPro" id="IPR018035">
    <property type="entry name" value="Flagellar_FliH/T3SS_HrpE"/>
</dbReference>
<comment type="subcellular location">
    <subcellularLocation>
        <location evidence="2">Cytoplasm</location>
    </subcellularLocation>
</comment>
<dbReference type="AlphaFoldDB" id="Q4JMR6"/>
<dbReference type="GO" id="GO:0005829">
    <property type="term" value="C:cytosol"/>
    <property type="evidence" value="ECO:0007669"/>
    <property type="project" value="TreeGrafter"/>
</dbReference>
<evidence type="ECO:0000256" key="8">
    <source>
        <dbReference type="ARBA" id="ARBA00023225"/>
    </source>
</evidence>
<dbReference type="PANTHER" id="PTHR34982:SF1">
    <property type="entry name" value="FLAGELLAR ASSEMBLY PROTEIN FLIH"/>
    <property type="match status" value="1"/>
</dbReference>
<feature type="region of interest" description="Disordered" evidence="9">
    <location>
        <begin position="95"/>
        <end position="161"/>
    </location>
</feature>
<feature type="region of interest" description="Disordered" evidence="9">
    <location>
        <begin position="330"/>
        <end position="405"/>
    </location>
</feature>
<organism evidence="11">
    <name type="scientific">uncultured bacterium BAC17H8</name>
    <dbReference type="NCBI Taxonomy" id="332980"/>
    <lineage>
        <taxon>Bacteria</taxon>
        <taxon>environmental samples</taxon>
    </lineage>
</organism>
<dbReference type="GO" id="GO:0009288">
    <property type="term" value="C:bacterial-type flagellum"/>
    <property type="evidence" value="ECO:0007669"/>
    <property type="project" value="InterPro"/>
</dbReference>
<evidence type="ECO:0000256" key="2">
    <source>
        <dbReference type="ARBA" id="ARBA00004496"/>
    </source>
</evidence>
<keyword evidence="4" id="KW-0813">Transport</keyword>
<feature type="domain" description="Flagellar assembly protein FliH/Type III secretion system HrpE" evidence="10">
    <location>
        <begin position="207"/>
        <end position="321"/>
    </location>
</feature>
<evidence type="ECO:0000256" key="3">
    <source>
        <dbReference type="ARBA" id="ARBA00006602"/>
    </source>
</evidence>
<name>Q4JMR6_9BACT</name>
<protein>
    <recommendedName>
        <fullName evidence="10">Flagellar assembly protein FliH/Type III secretion system HrpE domain-containing protein</fullName>
    </recommendedName>
</protein>
<evidence type="ECO:0000256" key="1">
    <source>
        <dbReference type="ARBA" id="ARBA00003041"/>
    </source>
</evidence>
<keyword evidence="6" id="KW-1005">Bacterial flagellum biogenesis</keyword>
<evidence type="ECO:0000313" key="11">
    <source>
        <dbReference type="EMBL" id="AAY87247.1"/>
    </source>
</evidence>